<evidence type="ECO:0000256" key="2">
    <source>
        <dbReference type="ARBA" id="ARBA00022692"/>
    </source>
</evidence>
<evidence type="ECO:0000256" key="1">
    <source>
        <dbReference type="ARBA" id="ARBA00004167"/>
    </source>
</evidence>
<dbReference type="InterPro" id="IPR029044">
    <property type="entry name" value="Nucleotide-diphossugar_trans"/>
</dbReference>
<dbReference type="AlphaFoldDB" id="A0A1S8GQ22"/>
<dbReference type="STRING" id="1539051.AL01_03455"/>
<protein>
    <recommendedName>
        <fullName evidence="6">Glycosyl transferase family 2</fullName>
    </recommendedName>
</protein>
<evidence type="ECO:0000313" key="4">
    <source>
        <dbReference type="EMBL" id="OOL18817.1"/>
    </source>
</evidence>
<dbReference type="SUPFAM" id="SSF53448">
    <property type="entry name" value="Nucleotide-diphospho-sugar transferases"/>
    <property type="match status" value="1"/>
</dbReference>
<organism evidence="4 5">
    <name type="scientific">Bombella intestini</name>
    <dbReference type="NCBI Taxonomy" id="1539051"/>
    <lineage>
        <taxon>Bacteria</taxon>
        <taxon>Pseudomonadati</taxon>
        <taxon>Pseudomonadota</taxon>
        <taxon>Alphaproteobacteria</taxon>
        <taxon>Acetobacterales</taxon>
        <taxon>Acetobacteraceae</taxon>
        <taxon>Bombella</taxon>
    </lineage>
</organism>
<comment type="subcellular location">
    <subcellularLocation>
        <location evidence="1">Membrane</location>
        <topology evidence="1">Single-pass membrane protein</topology>
    </subcellularLocation>
</comment>
<dbReference type="PANTHER" id="PTHR21461">
    <property type="entry name" value="GLYCOSYLTRANSFERASE FAMILY 92 PROTEIN"/>
    <property type="match status" value="1"/>
</dbReference>
<proteinExistence type="predicted"/>
<keyword evidence="3" id="KW-1133">Transmembrane helix</keyword>
<sequence length="506" mass="57144">MKTALVGIVKNEEHDILYWLAWHALLGVDSFILFDDDSDDGTRDLIAAASVHWDIRLFHIREHSLDLTNQGFVDRQKQVYLDALTAMSGQHFDWVGFLDTDEYIRLDNHASLPEFLGSLPDDAGAVALHWQVYGHNDLISTPSLPPSHSFSRHSTAEEPINRHVKSFIRPACWDKGKWVNVHYFELKKGRYVTASGAPITWSPTPGITEEAPDWSVAYLMHFQRRSLEQFVKRALIRKDLQLSLGDHQLTQWNEIEDPSPREKTADVLRWVKPIVMTGAMTALEGIRRQHPPISGLTPPPSRQKPTSFRIFSLHPKDARHLGVSGGILHDTGQADQQSHDFQLFLLQSLKHREAAFLFGLDGSDRIQDFFILRDGRLTGLPRYDILPVVEQSAIALRQRGGQGHFLCSPPKEPLTPDRLKAGLWECFLSIPQETTPSGGSWLNIPALNMLEMALTPSSFTLGNVSTLTAIDREATVWLLPFLALHLETLQYKELRSYLGALAPFIL</sequence>
<keyword evidence="5" id="KW-1185">Reference proteome</keyword>
<comment type="caution">
    <text evidence="4">The sequence shown here is derived from an EMBL/GenBank/DDBJ whole genome shotgun (WGS) entry which is preliminary data.</text>
</comment>
<dbReference type="GO" id="GO:0005737">
    <property type="term" value="C:cytoplasm"/>
    <property type="evidence" value="ECO:0007669"/>
    <property type="project" value="TreeGrafter"/>
</dbReference>
<dbReference type="GO" id="GO:0016757">
    <property type="term" value="F:glycosyltransferase activity"/>
    <property type="evidence" value="ECO:0007669"/>
    <property type="project" value="TreeGrafter"/>
</dbReference>
<dbReference type="OrthoDB" id="1997677at2"/>
<evidence type="ECO:0000256" key="3">
    <source>
        <dbReference type="ARBA" id="ARBA00022989"/>
    </source>
</evidence>
<reference evidence="4 5" key="1">
    <citation type="journal article" date="2016" name="PLoS ONE">
        <title>Whole-Genome Sequence Analysis of Bombella intestini LMG 28161T, a Novel Acetic Acid Bacterium Isolated from the Crop of a Red-Tailed Bumble Bee, Bombus lapidarius.</title>
        <authorList>
            <person name="Li L."/>
            <person name="Illeghems K."/>
            <person name="Van Kerrebroeck S."/>
            <person name="Borremans W."/>
            <person name="Cleenwerck I."/>
            <person name="Smagghe G."/>
            <person name="De Vuyst L."/>
            <person name="Vandamme P."/>
        </authorList>
    </citation>
    <scope>NUCLEOTIDE SEQUENCE [LARGE SCALE GENOMIC DNA]</scope>
    <source>
        <strain evidence="4 5">R-52487</strain>
    </source>
</reference>
<name>A0A1S8GQ22_9PROT</name>
<dbReference type="PANTHER" id="PTHR21461:SF69">
    <property type="entry name" value="GLYCOSYLTRANSFERASE FAMILY 92 PROTEIN"/>
    <property type="match status" value="1"/>
</dbReference>
<keyword evidence="2" id="KW-0812">Transmembrane</keyword>
<dbReference type="RefSeq" id="WP_077395988.1">
    <property type="nucleotide sequence ID" value="NZ_JATM01000002.1"/>
</dbReference>
<keyword evidence="3" id="KW-0472">Membrane</keyword>
<evidence type="ECO:0008006" key="6">
    <source>
        <dbReference type="Google" id="ProtNLM"/>
    </source>
</evidence>
<gene>
    <name evidence="4" type="ORF">AL01_03455</name>
</gene>
<dbReference type="Proteomes" id="UP000200980">
    <property type="component" value="Unassembled WGS sequence"/>
</dbReference>
<dbReference type="GO" id="GO:0016020">
    <property type="term" value="C:membrane"/>
    <property type="evidence" value="ECO:0007669"/>
    <property type="project" value="UniProtKB-SubCell"/>
</dbReference>
<dbReference type="EMBL" id="JATM01000002">
    <property type="protein sequence ID" value="OOL18817.1"/>
    <property type="molecule type" value="Genomic_DNA"/>
</dbReference>
<evidence type="ECO:0000313" key="5">
    <source>
        <dbReference type="Proteomes" id="UP000200980"/>
    </source>
</evidence>
<accession>A0A1S8GQ22</accession>
<dbReference type="Pfam" id="PF13704">
    <property type="entry name" value="Glyco_tranf_2_4"/>
    <property type="match status" value="1"/>
</dbReference>